<reference evidence="3" key="1">
    <citation type="submission" date="2024-07" db="EMBL/GenBank/DDBJ databases">
        <title>Two chromosome-level genome assemblies of Korean endemic species Abeliophyllum distichum and Forsythia ovata (Oleaceae).</title>
        <authorList>
            <person name="Jang H."/>
        </authorList>
    </citation>
    <scope>NUCLEOTIDE SEQUENCE [LARGE SCALE GENOMIC DNA]</scope>
</reference>
<keyword evidence="3" id="KW-1185">Reference proteome</keyword>
<protein>
    <submittedName>
        <fullName evidence="2">Uncharacterized protein</fullName>
    </submittedName>
</protein>
<name>A0ABD1QIV0_9LAMI</name>
<evidence type="ECO:0000313" key="3">
    <source>
        <dbReference type="Proteomes" id="UP001604336"/>
    </source>
</evidence>
<sequence>MEKKRLVIIGTPTIKSTAVEVKDNSSSLPPFVEVGNDSSSPLPKTSTSPPVAVQHQDKGEKVVTKRALEEEGDVVDSGRVKRIQMAPTQETAKSVPTSPIVVRDSLRD</sequence>
<dbReference type="AlphaFoldDB" id="A0ABD1QIV0"/>
<feature type="region of interest" description="Disordered" evidence="1">
    <location>
        <begin position="21"/>
        <end position="62"/>
    </location>
</feature>
<gene>
    <name evidence="2" type="ORF">Adt_36789</name>
</gene>
<organism evidence="2 3">
    <name type="scientific">Abeliophyllum distichum</name>
    <dbReference type="NCBI Taxonomy" id="126358"/>
    <lineage>
        <taxon>Eukaryota</taxon>
        <taxon>Viridiplantae</taxon>
        <taxon>Streptophyta</taxon>
        <taxon>Embryophyta</taxon>
        <taxon>Tracheophyta</taxon>
        <taxon>Spermatophyta</taxon>
        <taxon>Magnoliopsida</taxon>
        <taxon>eudicotyledons</taxon>
        <taxon>Gunneridae</taxon>
        <taxon>Pentapetalae</taxon>
        <taxon>asterids</taxon>
        <taxon>lamiids</taxon>
        <taxon>Lamiales</taxon>
        <taxon>Oleaceae</taxon>
        <taxon>Forsythieae</taxon>
        <taxon>Abeliophyllum</taxon>
    </lineage>
</organism>
<evidence type="ECO:0000313" key="2">
    <source>
        <dbReference type="EMBL" id="KAL2476053.1"/>
    </source>
</evidence>
<proteinExistence type="predicted"/>
<dbReference type="Proteomes" id="UP001604336">
    <property type="component" value="Unassembled WGS sequence"/>
</dbReference>
<evidence type="ECO:0000256" key="1">
    <source>
        <dbReference type="SAM" id="MobiDB-lite"/>
    </source>
</evidence>
<accession>A0ABD1QIV0</accession>
<feature type="region of interest" description="Disordered" evidence="1">
    <location>
        <begin position="84"/>
        <end position="108"/>
    </location>
</feature>
<feature type="compositionally biased region" description="Polar residues" evidence="1">
    <location>
        <begin position="86"/>
        <end position="97"/>
    </location>
</feature>
<feature type="compositionally biased region" description="Low complexity" evidence="1">
    <location>
        <begin position="38"/>
        <end position="50"/>
    </location>
</feature>
<dbReference type="EMBL" id="JBFOLK010000011">
    <property type="protein sequence ID" value="KAL2476053.1"/>
    <property type="molecule type" value="Genomic_DNA"/>
</dbReference>
<comment type="caution">
    <text evidence="2">The sequence shown here is derived from an EMBL/GenBank/DDBJ whole genome shotgun (WGS) entry which is preliminary data.</text>
</comment>